<feature type="region of interest" description="Disordered" evidence="1">
    <location>
        <begin position="76"/>
        <end position="96"/>
    </location>
</feature>
<evidence type="ECO:0000313" key="2">
    <source>
        <dbReference type="EMBL" id="RXH98733.1"/>
    </source>
</evidence>
<comment type="caution">
    <text evidence="2">The sequence shown here is derived from an EMBL/GenBank/DDBJ whole genome shotgun (WGS) entry which is preliminary data.</text>
</comment>
<keyword evidence="3" id="KW-1185">Reference proteome</keyword>
<dbReference type="Proteomes" id="UP000290289">
    <property type="component" value="Chromosome 5"/>
</dbReference>
<evidence type="ECO:0000256" key="1">
    <source>
        <dbReference type="SAM" id="MobiDB-lite"/>
    </source>
</evidence>
<feature type="compositionally biased region" description="Polar residues" evidence="1">
    <location>
        <begin position="76"/>
        <end position="86"/>
    </location>
</feature>
<gene>
    <name evidence="2" type="ORF">DVH24_011058</name>
</gene>
<sequence>MIHLKTQQPDKENQPTEINDIVFGIAASAKLWKQRKNYIKLWYKPKSMRRIVWLDREVEDKNPEDIGLRRLKSLATRPSPTRTNRATGPRFEYPVS</sequence>
<dbReference type="AlphaFoldDB" id="A0A498JXP0"/>
<dbReference type="EMBL" id="RDQH01000331">
    <property type="protein sequence ID" value="RXH98733.1"/>
    <property type="molecule type" value="Genomic_DNA"/>
</dbReference>
<organism evidence="2 3">
    <name type="scientific">Malus domestica</name>
    <name type="common">Apple</name>
    <name type="synonym">Pyrus malus</name>
    <dbReference type="NCBI Taxonomy" id="3750"/>
    <lineage>
        <taxon>Eukaryota</taxon>
        <taxon>Viridiplantae</taxon>
        <taxon>Streptophyta</taxon>
        <taxon>Embryophyta</taxon>
        <taxon>Tracheophyta</taxon>
        <taxon>Spermatophyta</taxon>
        <taxon>Magnoliopsida</taxon>
        <taxon>eudicotyledons</taxon>
        <taxon>Gunneridae</taxon>
        <taxon>Pentapetalae</taxon>
        <taxon>rosids</taxon>
        <taxon>fabids</taxon>
        <taxon>Rosales</taxon>
        <taxon>Rosaceae</taxon>
        <taxon>Amygdaloideae</taxon>
        <taxon>Maleae</taxon>
        <taxon>Malus</taxon>
    </lineage>
</organism>
<proteinExistence type="predicted"/>
<evidence type="ECO:0000313" key="3">
    <source>
        <dbReference type="Proteomes" id="UP000290289"/>
    </source>
</evidence>
<protein>
    <submittedName>
        <fullName evidence="2">Uncharacterized protein</fullName>
    </submittedName>
</protein>
<dbReference type="STRING" id="3750.A0A498JXP0"/>
<accession>A0A498JXP0</accession>
<reference evidence="2 3" key="1">
    <citation type="submission" date="2018-10" db="EMBL/GenBank/DDBJ databases">
        <title>A high-quality apple genome assembly.</title>
        <authorList>
            <person name="Hu J."/>
        </authorList>
    </citation>
    <scope>NUCLEOTIDE SEQUENCE [LARGE SCALE GENOMIC DNA]</scope>
    <source>
        <strain evidence="3">cv. HFTH1</strain>
        <tissue evidence="2">Young leaf</tissue>
    </source>
</reference>
<dbReference type="PANTHER" id="PTHR10811">
    <property type="entry name" value="FRINGE-RELATED"/>
    <property type="match status" value="1"/>
</dbReference>
<name>A0A498JXP0_MALDO</name>